<sequence length="69" mass="7607">MSDSVGTALAWVIVMTSSSHILPRPSVDILLLCDWTERLPCEKPQPISLRLLKRTCEQVSRTARQGGAS</sequence>
<keyword evidence="2" id="KW-1185">Reference proteome</keyword>
<dbReference type="EMBL" id="JAFBMS010000164">
    <property type="protein sequence ID" value="KAG9334093.1"/>
    <property type="molecule type" value="Genomic_DNA"/>
</dbReference>
<evidence type="ECO:0000313" key="1">
    <source>
        <dbReference type="EMBL" id="KAG9334093.1"/>
    </source>
</evidence>
<accession>A0A8T2N1W2</accession>
<dbReference type="AlphaFoldDB" id="A0A8T2N1W2"/>
<name>A0A8T2N1W2_9TELE</name>
<evidence type="ECO:0000313" key="2">
    <source>
        <dbReference type="Proteomes" id="UP000824540"/>
    </source>
</evidence>
<protein>
    <submittedName>
        <fullName evidence="1">Uncharacterized protein</fullName>
    </submittedName>
</protein>
<dbReference type="Proteomes" id="UP000824540">
    <property type="component" value="Unassembled WGS sequence"/>
</dbReference>
<comment type="caution">
    <text evidence="1">The sequence shown here is derived from an EMBL/GenBank/DDBJ whole genome shotgun (WGS) entry which is preliminary data.</text>
</comment>
<organism evidence="1 2">
    <name type="scientific">Albula glossodonta</name>
    <name type="common">roundjaw bonefish</name>
    <dbReference type="NCBI Taxonomy" id="121402"/>
    <lineage>
        <taxon>Eukaryota</taxon>
        <taxon>Metazoa</taxon>
        <taxon>Chordata</taxon>
        <taxon>Craniata</taxon>
        <taxon>Vertebrata</taxon>
        <taxon>Euteleostomi</taxon>
        <taxon>Actinopterygii</taxon>
        <taxon>Neopterygii</taxon>
        <taxon>Teleostei</taxon>
        <taxon>Albuliformes</taxon>
        <taxon>Albulidae</taxon>
        <taxon>Albula</taxon>
    </lineage>
</organism>
<reference evidence="1" key="1">
    <citation type="thesis" date="2021" institute="BYU ScholarsArchive" country="Provo, UT, USA">
        <title>Applications of and Algorithms for Genome Assembly and Genomic Analyses with an Emphasis on Marine Teleosts.</title>
        <authorList>
            <person name="Pickett B.D."/>
        </authorList>
    </citation>
    <scope>NUCLEOTIDE SEQUENCE</scope>
    <source>
        <strain evidence="1">HI-2016</strain>
    </source>
</reference>
<proteinExistence type="predicted"/>
<gene>
    <name evidence="1" type="ORF">JZ751_009185</name>
</gene>